<name>A0ABQ2JCD1_9ACTN</name>
<sequence>MLRGDVMKRALSRIDDRPANPRTSYLKLQVTLPTIHSTPAANNSHSAHRAGEEACPQPGAFVGHRAGGGGVEYVRSVRQWPVGS</sequence>
<proteinExistence type="predicted"/>
<accession>A0ABQ2JCD1</accession>
<reference evidence="2" key="1">
    <citation type="journal article" date="2019" name="Int. J. Syst. Evol. Microbiol.">
        <title>The Global Catalogue of Microorganisms (GCM) 10K type strain sequencing project: providing services to taxonomists for standard genome sequencing and annotation.</title>
        <authorList>
            <consortium name="The Broad Institute Genomics Platform"/>
            <consortium name="The Broad Institute Genome Sequencing Center for Infectious Disease"/>
            <person name="Wu L."/>
            <person name="Ma J."/>
        </authorList>
    </citation>
    <scope>NUCLEOTIDE SEQUENCE [LARGE SCALE GENOMIC DNA]</scope>
    <source>
        <strain evidence="2">CGMCC 4.7323</strain>
    </source>
</reference>
<dbReference type="Proteomes" id="UP000600080">
    <property type="component" value="Unassembled WGS sequence"/>
</dbReference>
<evidence type="ECO:0000313" key="1">
    <source>
        <dbReference type="EMBL" id="GGN42933.1"/>
    </source>
</evidence>
<dbReference type="EMBL" id="BMND01000007">
    <property type="protein sequence ID" value="GGN42933.1"/>
    <property type="molecule type" value="Genomic_DNA"/>
</dbReference>
<evidence type="ECO:0000313" key="2">
    <source>
        <dbReference type="Proteomes" id="UP000600080"/>
    </source>
</evidence>
<gene>
    <name evidence="1" type="ORF">GCM10012285_23810</name>
</gene>
<protein>
    <submittedName>
        <fullName evidence="1">Uncharacterized protein</fullName>
    </submittedName>
</protein>
<comment type="caution">
    <text evidence="1">The sequence shown here is derived from an EMBL/GenBank/DDBJ whole genome shotgun (WGS) entry which is preliminary data.</text>
</comment>
<organism evidence="1 2">
    <name type="scientific">Streptomyces kronopolitis</name>
    <dbReference type="NCBI Taxonomy" id="1612435"/>
    <lineage>
        <taxon>Bacteria</taxon>
        <taxon>Bacillati</taxon>
        <taxon>Actinomycetota</taxon>
        <taxon>Actinomycetes</taxon>
        <taxon>Kitasatosporales</taxon>
        <taxon>Streptomycetaceae</taxon>
        <taxon>Streptomyces</taxon>
    </lineage>
</organism>
<keyword evidence="2" id="KW-1185">Reference proteome</keyword>